<feature type="domain" description="Urease accessory protein UreH-like transmembrane" evidence="2">
    <location>
        <begin position="6"/>
        <end position="203"/>
    </location>
</feature>
<evidence type="ECO:0000256" key="1">
    <source>
        <dbReference type="SAM" id="Phobius"/>
    </source>
</evidence>
<protein>
    <submittedName>
        <fullName evidence="3">Sulfite exporter TauE/SafE family protein</fullName>
    </submittedName>
</protein>
<comment type="caution">
    <text evidence="3">The sequence shown here is derived from an EMBL/GenBank/DDBJ whole genome shotgun (WGS) entry which is preliminary data.</text>
</comment>
<feature type="transmembrane region" description="Helical" evidence="1">
    <location>
        <begin position="77"/>
        <end position="98"/>
    </location>
</feature>
<organism evidence="3 4">
    <name type="scientific">Mucilaginibacter antarcticus</name>
    <dbReference type="NCBI Taxonomy" id="1855725"/>
    <lineage>
        <taxon>Bacteria</taxon>
        <taxon>Pseudomonadati</taxon>
        <taxon>Bacteroidota</taxon>
        <taxon>Sphingobacteriia</taxon>
        <taxon>Sphingobacteriales</taxon>
        <taxon>Sphingobacteriaceae</taxon>
        <taxon>Mucilaginibacter</taxon>
    </lineage>
</organism>
<sequence>MNDNEVAFFIGLFGSVHCVGMCGPLALAIPSYQNNRWLIVFEKLLYNFGRIITYSLLGLLIGIIGKQLWIYGLQQGVSILSGVLIIMAGLSRIFKVYLQPIRFFSKPVVLFNKLLHYALKQRTGHLFIGMLNGLLPCGFVYLAMVGALNTPSSFTAAQYMFWFGAGTLPLMLLATIGSGFMGYSFRRRINKAIPYVMVCLGCWFILRGLNLNIPYLSPAKPSADSAICQ</sequence>
<keyword evidence="1" id="KW-0812">Transmembrane</keyword>
<dbReference type="Pfam" id="PF13386">
    <property type="entry name" value="DsbD_2"/>
    <property type="match status" value="1"/>
</dbReference>
<accession>A0ABW5XTT0</accession>
<gene>
    <name evidence="3" type="ORF">ACFSYC_17415</name>
</gene>
<evidence type="ECO:0000259" key="2">
    <source>
        <dbReference type="Pfam" id="PF13386"/>
    </source>
</evidence>
<dbReference type="RefSeq" id="WP_377130120.1">
    <property type="nucleotide sequence ID" value="NZ_JBHUON010000027.1"/>
</dbReference>
<dbReference type="Proteomes" id="UP001597601">
    <property type="component" value="Unassembled WGS sequence"/>
</dbReference>
<name>A0ABW5XTT0_9SPHI</name>
<keyword evidence="4" id="KW-1185">Reference proteome</keyword>
<evidence type="ECO:0000313" key="3">
    <source>
        <dbReference type="EMBL" id="MFD2866478.1"/>
    </source>
</evidence>
<dbReference type="InterPro" id="IPR039447">
    <property type="entry name" value="UreH-like_TM_dom"/>
</dbReference>
<feature type="transmembrane region" description="Helical" evidence="1">
    <location>
        <begin position="159"/>
        <end position="180"/>
    </location>
</feature>
<feature type="transmembrane region" description="Helical" evidence="1">
    <location>
        <begin position="126"/>
        <end position="147"/>
    </location>
</feature>
<dbReference type="EMBL" id="JBHUON010000027">
    <property type="protein sequence ID" value="MFD2866478.1"/>
    <property type="molecule type" value="Genomic_DNA"/>
</dbReference>
<keyword evidence="1" id="KW-1133">Transmembrane helix</keyword>
<feature type="transmembrane region" description="Helical" evidence="1">
    <location>
        <begin position="192"/>
        <end position="209"/>
    </location>
</feature>
<reference evidence="4" key="1">
    <citation type="journal article" date="2019" name="Int. J. Syst. Evol. Microbiol.">
        <title>The Global Catalogue of Microorganisms (GCM) 10K type strain sequencing project: providing services to taxonomists for standard genome sequencing and annotation.</title>
        <authorList>
            <consortium name="The Broad Institute Genomics Platform"/>
            <consortium name="The Broad Institute Genome Sequencing Center for Infectious Disease"/>
            <person name="Wu L."/>
            <person name="Ma J."/>
        </authorList>
    </citation>
    <scope>NUCLEOTIDE SEQUENCE [LARGE SCALE GENOMIC DNA]</scope>
    <source>
        <strain evidence="4">KCTC 52232</strain>
    </source>
</reference>
<feature type="transmembrane region" description="Helical" evidence="1">
    <location>
        <begin position="51"/>
        <end position="71"/>
    </location>
</feature>
<dbReference type="PANTHER" id="PTHR42208:SF1">
    <property type="entry name" value="HEAVY METAL TRANSPORTER"/>
    <property type="match status" value="1"/>
</dbReference>
<keyword evidence="1" id="KW-0472">Membrane</keyword>
<dbReference type="PANTHER" id="PTHR42208">
    <property type="entry name" value="HEAVY METAL TRANSPORTER-RELATED"/>
    <property type="match status" value="1"/>
</dbReference>
<feature type="transmembrane region" description="Helical" evidence="1">
    <location>
        <begin position="6"/>
        <end position="30"/>
    </location>
</feature>
<proteinExistence type="predicted"/>
<evidence type="ECO:0000313" key="4">
    <source>
        <dbReference type="Proteomes" id="UP001597601"/>
    </source>
</evidence>